<protein>
    <submittedName>
        <fullName evidence="1">Uncharacterized protein</fullName>
    </submittedName>
</protein>
<dbReference type="OrthoDB" id="9801510at2"/>
<dbReference type="EMBL" id="LVZK01000003">
    <property type="protein sequence ID" value="OAP85386.1"/>
    <property type="molecule type" value="Genomic_DNA"/>
</dbReference>
<proteinExistence type="predicted"/>
<keyword evidence="2" id="KW-1185">Reference proteome</keyword>
<reference evidence="1 2" key="1">
    <citation type="submission" date="2016-04" db="EMBL/GenBank/DDBJ databases">
        <title>Peptidophaga gingivicola gen. nov., sp. nov., isolated from human subgingival plaque.</title>
        <authorList>
            <person name="Beall C.J."/>
            <person name="Mokrzan E.M."/>
            <person name="Griffen A.L."/>
            <person name="Leys E.J."/>
        </authorList>
    </citation>
    <scope>NUCLEOTIDE SEQUENCE [LARGE SCALE GENOMIC DNA]</scope>
    <source>
        <strain evidence="1 2">BA112</strain>
    </source>
</reference>
<dbReference type="AlphaFoldDB" id="A0A179B0Z5"/>
<name>A0A179B0Z5_9ACTO</name>
<comment type="caution">
    <text evidence="1">The sequence shown here is derived from an EMBL/GenBank/DDBJ whole genome shotgun (WGS) entry which is preliminary data.</text>
</comment>
<dbReference type="STRING" id="1823756.A4H34_09845"/>
<organism evidence="1 2">
    <name type="scientific">Peptidiphaga gingivicola</name>
    <dbReference type="NCBI Taxonomy" id="2741497"/>
    <lineage>
        <taxon>Bacteria</taxon>
        <taxon>Bacillati</taxon>
        <taxon>Actinomycetota</taxon>
        <taxon>Actinomycetes</taxon>
        <taxon>Actinomycetales</taxon>
        <taxon>Actinomycetaceae</taxon>
        <taxon>Peptidiphaga</taxon>
    </lineage>
</organism>
<sequence>MNNREWQEIQRVLAGGSGDCGILGSLAPFGLWSNGALTAEAVSLFKGFAERTGRVTVHRRNRFETEACQAWFGQSRAGTIMIDDGEGLIFQECRPGAFPMLLLPFLRIGPLPLAKADVAAVKSRPVTSLLADAEVEGEDERLADSLREAAPDVSRAVIDGDWLLWSVAVTELRESSPRTSDALVVLVTPGGFLGFLPHASDPDALIAMPLRSATIWEALTQMIAPAC</sequence>
<evidence type="ECO:0000313" key="2">
    <source>
        <dbReference type="Proteomes" id="UP000078368"/>
    </source>
</evidence>
<accession>A0A179B0Z5</accession>
<evidence type="ECO:0000313" key="1">
    <source>
        <dbReference type="EMBL" id="OAP85386.1"/>
    </source>
</evidence>
<gene>
    <name evidence="1" type="ORF">A4H34_09845</name>
</gene>
<dbReference type="Proteomes" id="UP000078368">
    <property type="component" value="Unassembled WGS sequence"/>
</dbReference>